<dbReference type="AlphaFoldDB" id="A0A8S9NTZ3"/>
<sequence length="144" mass="16493">MEENVISIGSFFIPHREDMKLCLSSLSLQFYAFKSNFDFTFSEPNQAMLLYEIERVVCVCKSRAARDEEDDGEAIKGRVDPGNQYVLVMISSSLRSLELLRGLYSLTQHRPALKLFAKHLTIKKHVVLYSYEALEKGNQCNAYS</sequence>
<reference evidence="1" key="1">
    <citation type="submission" date="2019-12" db="EMBL/GenBank/DDBJ databases">
        <title>Genome sequencing and annotation of Brassica cretica.</title>
        <authorList>
            <person name="Studholme D.J."/>
            <person name="Sarris P."/>
        </authorList>
    </citation>
    <scope>NUCLEOTIDE SEQUENCE</scope>
    <source>
        <strain evidence="1">PFS-109/04</strain>
        <tissue evidence="1">Leaf</tissue>
    </source>
</reference>
<protein>
    <submittedName>
        <fullName evidence="1">Uncharacterized protein</fullName>
    </submittedName>
</protein>
<proteinExistence type="predicted"/>
<dbReference type="Proteomes" id="UP000712600">
    <property type="component" value="Unassembled WGS sequence"/>
</dbReference>
<gene>
    <name evidence="1" type="ORF">F2Q69_00007123</name>
</gene>
<name>A0A8S9NTZ3_BRACR</name>
<accession>A0A8S9NTZ3</accession>
<organism evidence="1 2">
    <name type="scientific">Brassica cretica</name>
    <name type="common">Mustard</name>
    <dbReference type="NCBI Taxonomy" id="69181"/>
    <lineage>
        <taxon>Eukaryota</taxon>
        <taxon>Viridiplantae</taxon>
        <taxon>Streptophyta</taxon>
        <taxon>Embryophyta</taxon>
        <taxon>Tracheophyta</taxon>
        <taxon>Spermatophyta</taxon>
        <taxon>Magnoliopsida</taxon>
        <taxon>eudicotyledons</taxon>
        <taxon>Gunneridae</taxon>
        <taxon>Pentapetalae</taxon>
        <taxon>rosids</taxon>
        <taxon>malvids</taxon>
        <taxon>Brassicales</taxon>
        <taxon>Brassicaceae</taxon>
        <taxon>Brassiceae</taxon>
        <taxon>Brassica</taxon>
    </lineage>
</organism>
<comment type="caution">
    <text evidence="1">The sequence shown here is derived from an EMBL/GenBank/DDBJ whole genome shotgun (WGS) entry which is preliminary data.</text>
</comment>
<dbReference type="EMBL" id="QGKX02001521">
    <property type="protein sequence ID" value="KAF3506070.1"/>
    <property type="molecule type" value="Genomic_DNA"/>
</dbReference>
<evidence type="ECO:0000313" key="1">
    <source>
        <dbReference type="EMBL" id="KAF3506070.1"/>
    </source>
</evidence>
<evidence type="ECO:0000313" key="2">
    <source>
        <dbReference type="Proteomes" id="UP000712600"/>
    </source>
</evidence>